<evidence type="ECO:0000313" key="4">
    <source>
        <dbReference type="EMBL" id="PSM52136.1"/>
    </source>
</evidence>
<dbReference type="InterPro" id="IPR050624">
    <property type="entry name" value="HTH-type_Tx_Regulator"/>
</dbReference>
<proteinExistence type="predicted"/>
<feature type="DNA-binding region" description="H-T-H motif" evidence="2">
    <location>
        <begin position="37"/>
        <end position="56"/>
    </location>
</feature>
<dbReference type="Proteomes" id="UP000240535">
    <property type="component" value="Unassembled WGS sequence"/>
</dbReference>
<keyword evidence="5" id="KW-1185">Reference proteome</keyword>
<accession>A0A2P8R0W1</accession>
<gene>
    <name evidence="4" type="ORF">CQ405_03505</name>
</gene>
<feature type="domain" description="HTH tetR-type" evidence="3">
    <location>
        <begin position="14"/>
        <end position="74"/>
    </location>
</feature>
<dbReference type="Gene3D" id="1.10.10.60">
    <property type="entry name" value="Homeodomain-like"/>
    <property type="match status" value="1"/>
</dbReference>
<dbReference type="Pfam" id="PF00440">
    <property type="entry name" value="TetR_N"/>
    <property type="match status" value="1"/>
</dbReference>
<dbReference type="PROSITE" id="PS50977">
    <property type="entry name" value="HTH_TETR_2"/>
    <property type="match status" value="1"/>
</dbReference>
<dbReference type="InterPro" id="IPR001647">
    <property type="entry name" value="HTH_TetR"/>
</dbReference>
<dbReference type="SUPFAM" id="SSF46689">
    <property type="entry name" value="Homeodomain-like"/>
    <property type="match status" value="1"/>
</dbReference>
<evidence type="ECO:0000259" key="3">
    <source>
        <dbReference type="PROSITE" id="PS50977"/>
    </source>
</evidence>
<evidence type="ECO:0000256" key="2">
    <source>
        <dbReference type="PROSITE-ProRule" id="PRU00335"/>
    </source>
</evidence>
<dbReference type="Pfam" id="PF14246">
    <property type="entry name" value="TetR_C_7"/>
    <property type="match status" value="1"/>
</dbReference>
<dbReference type="EMBL" id="PDHH01000003">
    <property type="protein sequence ID" value="PSM52136.1"/>
    <property type="molecule type" value="Genomic_DNA"/>
</dbReference>
<dbReference type="Gene3D" id="1.10.357.10">
    <property type="entry name" value="Tetracycline Repressor, domain 2"/>
    <property type="match status" value="1"/>
</dbReference>
<dbReference type="InterPro" id="IPR009057">
    <property type="entry name" value="Homeodomain-like_sf"/>
</dbReference>
<evidence type="ECO:0000256" key="1">
    <source>
        <dbReference type="ARBA" id="ARBA00023125"/>
    </source>
</evidence>
<dbReference type="GO" id="GO:0003677">
    <property type="term" value="F:DNA binding"/>
    <property type="evidence" value="ECO:0007669"/>
    <property type="project" value="UniProtKB-UniRule"/>
</dbReference>
<sequence length="213" mass="24925">MGEVVAHSNSFKTKDRFKKIVNSASELFLQNGYKKTSLNDIVEKSGGSLSTIYEYFGNKEGLFKAIIINGIENFTQDIEENIKVDSNLNLEEYLFKFGQIYLTLVLSKNSILFHRLILNEAFLQKNSNMRNIFCSKLSEFKEKNLVEFFKKDEKIGKFSEEELGKIASNFLNLIREPYFFNALFYDENIEINKKELDQHLKKYIKIFLYGILK</sequence>
<dbReference type="AlphaFoldDB" id="A0A2P8R0W1"/>
<keyword evidence="1 2" id="KW-0238">DNA-binding</keyword>
<comment type="caution">
    <text evidence="4">The sequence shown here is derived from an EMBL/GenBank/DDBJ whole genome shotgun (WGS) entry which is preliminary data.</text>
</comment>
<organism evidence="4 5">
    <name type="scientific">Campylobacter blaseri</name>
    <dbReference type="NCBI Taxonomy" id="2042961"/>
    <lineage>
        <taxon>Bacteria</taxon>
        <taxon>Pseudomonadati</taxon>
        <taxon>Campylobacterota</taxon>
        <taxon>Epsilonproteobacteria</taxon>
        <taxon>Campylobacterales</taxon>
        <taxon>Campylobacteraceae</taxon>
        <taxon>Campylobacter</taxon>
    </lineage>
</organism>
<name>A0A2P8R0W1_9BACT</name>
<dbReference type="PANTHER" id="PTHR43479:SF11">
    <property type="entry name" value="ACREF_ENVCD OPERON REPRESSOR-RELATED"/>
    <property type="match status" value="1"/>
</dbReference>
<dbReference type="InterPro" id="IPR039536">
    <property type="entry name" value="TetR_C_Proteobacteria"/>
</dbReference>
<dbReference type="PANTHER" id="PTHR43479">
    <property type="entry name" value="ACREF/ENVCD OPERON REPRESSOR-RELATED"/>
    <property type="match status" value="1"/>
</dbReference>
<protein>
    <submittedName>
        <fullName evidence="4">TetR family transcriptional regulator</fullName>
    </submittedName>
</protein>
<reference evidence="5" key="1">
    <citation type="submission" date="2017-10" db="EMBL/GenBank/DDBJ databases">
        <title>Campylobacter species from seals.</title>
        <authorList>
            <person name="Gilbert M.J."/>
            <person name="Zomer A.L."/>
            <person name="Timmerman A.J."/>
            <person name="Duim B."/>
            <person name="Wagenaar J.A."/>
        </authorList>
    </citation>
    <scope>NUCLEOTIDE SEQUENCE [LARGE SCALE GENOMIC DNA]</scope>
    <source>
        <strain evidence="5">17S00004-5</strain>
    </source>
</reference>
<dbReference type="PRINTS" id="PR00455">
    <property type="entry name" value="HTHTETR"/>
</dbReference>
<evidence type="ECO:0000313" key="5">
    <source>
        <dbReference type="Proteomes" id="UP000240535"/>
    </source>
</evidence>